<organism evidence="2 3">
    <name type="scientific">Tetrapisispora phaffii (strain ATCC 24235 / CBS 4417 / NBRC 1672 / NRRL Y-8282 / UCD 70-5)</name>
    <name type="common">Yeast</name>
    <name type="synonym">Fabospora phaffii</name>
    <dbReference type="NCBI Taxonomy" id="1071381"/>
    <lineage>
        <taxon>Eukaryota</taxon>
        <taxon>Fungi</taxon>
        <taxon>Dikarya</taxon>
        <taxon>Ascomycota</taxon>
        <taxon>Saccharomycotina</taxon>
        <taxon>Saccharomycetes</taxon>
        <taxon>Saccharomycetales</taxon>
        <taxon>Saccharomycetaceae</taxon>
        <taxon>Tetrapisispora</taxon>
    </lineage>
</organism>
<reference evidence="2 3" key="1">
    <citation type="journal article" date="2011" name="Proc. Natl. Acad. Sci. U.S.A.">
        <title>Evolutionary erosion of yeast sex chromosomes by mating-type switching accidents.</title>
        <authorList>
            <person name="Gordon J.L."/>
            <person name="Armisen D."/>
            <person name="Proux-Wera E."/>
            <person name="Oheigeartaigh S.S."/>
            <person name="Byrne K.P."/>
            <person name="Wolfe K.H."/>
        </authorList>
    </citation>
    <scope>NUCLEOTIDE SEQUENCE [LARGE SCALE GENOMIC DNA]</scope>
    <source>
        <strain evidence="3">ATCC 24235 / CBS 4417 / NBRC 1672 / NRRL Y-8282 / UCD 70-5</strain>
    </source>
</reference>
<keyword evidence="3" id="KW-1185">Reference proteome</keyword>
<evidence type="ECO:0000313" key="2">
    <source>
        <dbReference type="EMBL" id="CCE63136.1"/>
    </source>
</evidence>
<dbReference type="Proteomes" id="UP000005666">
    <property type="component" value="Chromosome 5"/>
</dbReference>
<dbReference type="GeneID" id="11531287"/>
<dbReference type="EMBL" id="HE612860">
    <property type="protein sequence ID" value="CCE63136.1"/>
    <property type="molecule type" value="Genomic_DNA"/>
</dbReference>
<dbReference type="RefSeq" id="XP_003685570.1">
    <property type="nucleotide sequence ID" value="XM_003685522.1"/>
</dbReference>
<dbReference type="KEGG" id="tpf:TPHA_0E00400"/>
<feature type="compositionally biased region" description="Polar residues" evidence="1">
    <location>
        <begin position="75"/>
        <end position="87"/>
    </location>
</feature>
<evidence type="ECO:0000256" key="1">
    <source>
        <dbReference type="SAM" id="MobiDB-lite"/>
    </source>
</evidence>
<accession>G8BTA8</accession>
<evidence type="ECO:0000313" key="3">
    <source>
        <dbReference type="Proteomes" id="UP000005666"/>
    </source>
</evidence>
<dbReference type="AlphaFoldDB" id="G8BTA8"/>
<name>G8BTA8_TETPH</name>
<gene>
    <name evidence="2" type="primary">TPHA0E00400</name>
    <name evidence="2" type="ordered locus">TPHA_0E00400</name>
</gene>
<sequence>MPQASYYTDLSLINTVRSKLLTCTRKRKQERKDFNLRVLIGHASLLDRLLDEYEERVNASHNGNDEVEGYGDNYILSTPKQPHSTILYQPKPRHPDQIHQKQSQRRAPQAVSV</sequence>
<dbReference type="OrthoDB" id="5431245at2759"/>
<protein>
    <submittedName>
        <fullName evidence="2">Uncharacterized protein</fullName>
    </submittedName>
</protein>
<dbReference type="HOGENOM" id="CLU_2135220_0_0_1"/>
<feature type="region of interest" description="Disordered" evidence="1">
    <location>
        <begin position="60"/>
        <end position="113"/>
    </location>
</feature>
<proteinExistence type="predicted"/>